<dbReference type="GO" id="GO:0016705">
    <property type="term" value="F:oxidoreductase activity, acting on paired donors, with incorporation or reduction of molecular oxygen"/>
    <property type="evidence" value="ECO:0007669"/>
    <property type="project" value="InterPro"/>
</dbReference>
<dbReference type="OrthoDB" id="823504at2759"/>
<dbReference type="PROSITE" id="PS50292">
    <property type="entry name" value="PEROXIDASE_3"/>
    <property type="match status" value="1"/>
</dbReference>
<dbReference type="CDD" id="cd09817">
    <property type="entry name" value="linoleate_diol_synthase_like"/>
    <property type="match status" value="1"/>
</dbReference>
<organism evidence="8">
    <name type="scientific">Eremomyces bilateralis CBS 781.70</name>
    <dbReference type="NCBI Taxonomy" id="1392243"/>
    <lineage>
        <taxon>Eukaryota</taxon>
        <taxon>Fungi</taxon>
        <taxon>Dikarya</taxon>
        <taxon>Ascomycota</taxon>
        <taxon>Pezizomycotina</taxon>
        <taxon>Dothideomycetes</taxon>
        <taxon>Dothideomycetes incertae sedis</taxon>
        <taxon>Eremomycetales</taxon>
        <taxon>Eremomycetaceae</taxon>
        <taxon>Eremomyces</taxon>
    </lineage>
</organism>
<protein>
    <submittedName>
        <fullName evidence="8 10">Heme peroxidase</fullName>
    </submittedName>
</protein>
<feature type="binding site" description="axial binding residue" evidence="6">
    <location>
        <position position="235"/>
    </location>
    <ligand>
        <name>heme b</name>
        <dbReference type="ChEBI" id="CHEBI:60344"/>
    </ligand>
    <ligandPart>
        <name>Fe</name>
        <dbReference type="ChEBI" id="CHEBI:18248"/>
    </ligandPart>
</feature>
<dbReference type="InterPro" id="IPR036396">
    <property type="entry name" value="Cyt_P450_sf"/>
</dbReference>
<dbReference type="InterPro" id="IPR010255">
    <property type="entry name" value="Haem_peroxidase_sf"/>
</dbReference>
<evidence type="ECO:0000256" key="4">
    <source>
        <dbReference type="ARBA" id="ARBA00023002"/>
    </source>
</evidence>
<dbReference type="InterPro" id="IPR019791">
    <property type="entry name" value="Haem_peroxidase_animal"/>
</dbReference>
<evidence type="ECO:0000256" key="6">
    <source>
        <dbReference type="PIRSR" id="PIRSR619791-2"/>
    </source>
</evidence>
<accession>A0A6G1FZI7</accession>
<keyword evidence="2 6" id="KW-0479">Metal-binding</keyword>
<dbReference type="PANTHER" id="PTHR11903:SF13">
    <property type="entry name" value="LINOLEATE 10R-LIPOXYGENASE"/>
    <property type="match status" value="1"/>
</dbReference>
<dbReference type="PANTHER" id="PTHR11903">
    <property type="entry name" value="PROSTAGLANDIN G/H SYNTHASE"/>
    <property type="match status" value="1"/>
</dbReference>
<dbReference type="SUPFAM" id="SSF48113">
    <property type="entry name" value="Heme-dependent peroxidases"/>
    <property type="match status" value="1"/>
</dbReference>
<dbReference type="Gene3D" id="1.10.640.10">
    <property type="entry name" value="Haem peroxidase domain superfamily, animal type"/>
    <property type="match status" value="1"/>
</dbReference>
<dbReference type="InterPro" id="IPR050783">
    <property type="entry name" value="Oxylipin_biosynth_metab"/>
</dbReference>
<gene>
    <name evidence="8 10" type="ORF">P152DRAFT_459618</name>
</gene>
<keyword evidence="5 6" id="KW-0408">Iron</keyword>
<evidence type="ECO:0000256" key="1">
    <source>
        <dbReference type="ARBA" id="ARBA00011881"/>
    </source>
</evidence>
<name>A0A6G1FZI7_9PEZI</name>
<dbReference type="GO" id="GO:0006979">
    <property type="term" value="P:response to oxidative stress"/>
    <property type="evidence" value="ECO:0007669"/>
    <property type="project" value="InterPro"/>
</dbReference>
<keyword evidence="3" id="KW-0223">Dioxygenase</keyword>
<reference evidence="10" key="3">
    <citation type="submission" date="2025-04" db="UniProtKB">
        <authorList>
            <consortium name="RefSeq"/>
        </authorList>
    </citation>
    <scope>IDENTIFICATION</scope>
    <source>
        <strain evidence="10">CBS 781.70</strain>
    </source>
</reference>
<evidence type="ECO:0000256" key="3">
    <source>
        <dbReference type="ARBA" id="ARBA00022964"/>
    </source>
</evidence>
<dbReference type="Pfam" id="PF00067">
    <property type="entry name" value="p450"/>
    <property type="match status" value="1"/>
</dbReference>
<evidence type="ECO:0000313" key="9">
    <source>
        <dbReference type="Proteomes" id="UP000504638"/>
    </source>
</evidence>
<dbReference type="InterPro" id="IPR001128">
    <property type="entry name" value="Cyt_P450"/>
</dbReference>
<proteinExistence type="predicted"/>
<comment type="subunit">
    <text evidence="1">Homotetramer.</text>
</comment>
<dbReference type="SUPFAM" id="SSF48264">
    <property type="entry name" value="Cytochrome P450"/>
    <property type="match status" value="1"/>
</dbReference>
<dbReference type="GO" id="GO:0004497">
    <property type="term" value="F:monooxygenase activity"/>
    <property type="evidence" value="ECO:0007669"/>
    <property type="project" value="InterPro"/>
</dbReference>
<feature type="region of interest" description="Disordered" evidence="7">
    <location>
        <begin position="1"/>
        <end position="24"/>
    </location>
</feature>
<keyword evidence="9" id="KW-1185">Reference proteome</keyword>
<dbReference type="CDD" id="cd20612">
    <property type="entry name" value="CYP_LDS-like_C"/>
    <property type="match status" value="1"/>
</dbReference>
<evidence type="ECO:0000256" key="5">
    <source>
        <dbReference type="ARBA" id="ARBA00023004"/>
    </source>
</evidence>
<dbReference type="GO" id="GO:0005506">
    <property type="term" value="F:iron ion binding"/>
    <property type="evidence" value="ECO:0007669"/>
    <property type="project" value="InterPro"/>
</dbReference>
<dbReference type="RefSeq" id="XP_033532844.1">
    <property type="nucleotide sequence ID" value="XM_033679720.1"/>
</dbReference>
<dbReference type="GO" id="GO:0051213">
    <property type="term" value="F:dioxygenase activity"/>
    <property type="evidence" value="ECO:0007669"/>
    <property type="project" value="UniProtKB-KW"/>
</dbReference>
<dbReference type="Proteomes" id="UP000504638">
    <property type="component" value="Unplaced"/>
</dbReference>
<dbReference type="GO" id="GO:0020037">
    <property type="term" value="F:heme binding"/>
    <property type="evidence" value="ECO:0007669"/>
    <property type="project" value="InterPro"/>
</dbReference>
<dbReference type="GO" id="GO:0006631">
    <property type="term" value="P:fatty acid metabolic process"/>
    <property type="evidence" value="ECO:0007669"/>
    <property type="project" value="UniProtKB-ARBA"/>
</dbReference>
<dbReference type="PRINTS" id="PR00457">
    <property type="entry name" value="ANPEROXIDASE"/>
</dbReference>
<sequence>MHPNLGKAGTPYARSVTPQTMQPGVRPDPEVIFDSLMSRKVREDHPNKISSVLFYLASIIIHDLFRTDREDFRVSNTSSYLDLSPLYGSFWEEQKSMRTFKDGKIKPDCFAEKRLLAFPPGVGVLLIMFNRFHNYIVDQLALINEGGQFTKPKEGATGKRAKTWEQYDEDLFQTGRLITCGLYVNIILADYVRTILNLNQTNSNWKLDPRADIKDLEKGKGNQVSAEFNLVYRWHSTISERDEKWTEDFFQELFEGKKPDDVSWHDFVVRLSELDKQISEDPSERPFARLERQEDGTFDDDDLVKIITEGIEDCANSYGAQRVPAVMKAVEVLGIQQARVWNVASLNEFRKYFGLTPHETFEDINSDPHVADQLKRLYDHPDYVELYPGLIAEEAKIPMVPGAGLTPSFTISRAVLSDAVALVRGDRFYTVDYHPKKLTNWGFHEVQGDNTIDNGCVFFKLFLRAFPKHFKQNSVYAHYPMTVPSKMKDVLTVLETAHLYDFERPKKTNDPSMVFSYAAASKVLNDQQTFKVTWGPAIEFLMGPAAKDFMLSGDGPKNAESRKMMHKSLYVQEWEKQVKEYYLDITKKLIKEKSYKLAGVNQVDIIRDVGNLAHVHFGSDLWSLPLKTKERPLGVFTESEMYLIMAGVFICVFFDLDPANSFPLRQKAYKATHALGQLVEANVTEVKLGGIFNQLFSAIFPKPSPLTDYGLQLTKRLLESGMDVKKLVWGHILGTAGGMIPNQGQLFGQILEFYLTVPEGQKHLPEIRKLALQDSDEAFDKLMHYVLEGARLYGETGVFRAVATPTTVQDGNHEVHLKPGDVVMVNLRAASHDAAAFPNPKKVDLTRPIDKYIFLGQGPHECLGLAMTRISLTSMLKVVGALPNLRPAKGPQGKVQKVKKIVKGHEDLPEEWSYHAYLTENWDSFFPFPCSLKANWDDE</sequence>
<reference evidence="8 10" key="1">
    <citation type="submission" date="2020-01" db="EMBL/GenBank/DDBJ databases">
        <authorList>
            <consortium name="DOE Joint Genome Institute"/>
            <person name="Haridas S."/>
            <person name="Albert R."/>
            <person name="Binder M."/>
            <person name="Bloem J."/>
            <person name="Labutti K."/>
            <person name="Salamov A."/>
            <person name="Andreopoulos B."/>
            <person name="Baker S.E."/>
            <person name="Barry K."/>
            <person name="Bills G."/>
            <person name="Bluhm B.H."/>
            <person name="Cannon C."/>
            <person name="Castanera R."/>
            <person name="Culley D.E."/>
            <person name="Daum C."/>
            <person name="Ezra D."/>
            <person name="Gonzalez J.B."/>
            <person name="Henrissat B."/>
            <person name="Kuo A."/>
            <person name="Liang C."/>
            <person name="Lipzen A."/>
            <person name="Lutzoni F."/>
            <person name="Magnuson J."/>
            <person name="Mondo S."/>
            <person name="Nolan M."/>
            <person name="Ohm R."/>
            <person name="Pangilinan J."/>
            <person name="Park H.-J."/>
            <person name="Ramirez L."/>
            <person name="Alfaro M."/>
            <person name="Sun H."/>
            <person name="Tritt A."/>
            <person name="Yoshinaga Y."/>
            <person name="Zwiers L.-H."/>
            <person name="Turgeon B.G."/>
            <person name="Goodwin S.B."/>
            <person name="Spatafora J.W."/>
            <person name="Crous P.W."/>
            <person name="Grigoriev I.V."/>
        </authorList>
    </citation>
    <scope>NUCLEOTIDE SEQUENCE</scope>
    <source>
        <strain evidence="8 10">CBS 781.70</strain>
    </source>
</reference>
<evidence type="ECO:0000313" key="10">
    <source>
        <dbReference type="RefSeq" id="XP_033532844.1"/>
    </source>
</evidence>
<dbReference type="GO" id="GO:0004601">
    <property type="term" value="F:peroxidase activity"/>
    <property type="evidence" value="ECO:0007669"/>
    <property type="project" value="UniProtKB-KW"/>
</dbReference>
<dbReference type="EMBL" id="ML975162">
    <property type="protein sequence ID" value="KAF1811213.1"/>
    <property type="molecule type" value="Genomic_DNA"/>
</dbReference>
<evidence type="ECO:0000256" key="7">
    <source>
        <dbReference type="SAM" id="MobiDB-lite"/>
    </source>
</evidence>
<keyword evidence="4" id="KW-0560">Oxidoreductase</keyword>
<dbReference type="InterPro" id="IPR034812">
    <property type="entry name" value="Ppo-like_N"/>
</dbReference>
<dbReference type="InterPro" id="IPR037120">
    <property type="entry name" value="Haem_peroxidase_sf_animal"/>
</dbReference>
<reference evidence="10" key="2">
    <citation type="submission" date="2020-04" db="EMBL/GenBank/DDBJ databases">
        <authorList>
            <consortium name="NCBI Genome Project"/>
        </authorList>
    </citation>
    <scope>NUCLEOTIDE SEQUENCE</scope>
    <source>
        <strain evidence="10">CBS 781.70</strain>
    </source>
</reference>
<dbReference type="GeneID" id="54420290"/>
<keyword evidence="6" id="KW-0349">Heme</keyword>
<dbReference type="Pfam" id="PF03098">
    <property type="entry name" value="An_peroxidase"/>
    <property type="match status" value="1"/>
</dbReference>
<dbReference type="Gene3D" id="1.10.630.10">
    <property type="entry name" value="Cytochrome P450"/>
    <property type="match status" value="1"/>
</dbReference>
<evidence type="ECO:0000256" key="2">
    <source>
        <dbReference type="ARBA" id="ARBA00022723"/>
    </source>
</evidence>
<evidence type="ECO:0000313" key="8">
    <source>
        <dbReference type="EMBL" id="KAF1811213.1"/>
    </source>
</evidence>
<keyword evidence="8 10" id="KW-0575">Peroxidase</keyword>
<dbReference type="AlphaFoldDB" id="A0A6G1FZI7"/>